<reference evidence="2" key="1">
    <citation type="submission" date="2015-12" db="EMBL/GenBank/DDBJ databases">
        <authorList>
            <person name="Tikhonova T.V."/>
            <person name="Pavlov A.R."/>
            <person name="Beletsky A.V."/>
            <person name="Mardanov A.V."/>
            <person name="Sorokin D.Y."/>
            <person name="Ravin N.V."/>
            <person name="Popov V.O."/>
        </authorList>
    </citation>
    <scope>NUCLEOTIDE SEQUENCE</scope>
    <source>
        <strain evidence="2">DSM 14787</strain>
    </source>
</reference>
<accession>L0DUM2</accession>
<organism evidence="2 3">
    <name type="scientific">Thioalkalivibrio nitratireducens (strain DSM 14787 / UNIQEM 213 / ALEN2)</name>
    <dbReference type="NCBI Taxonomy" id="1255043"/>
    <lineage>
        <taxon>Bacteria</taxon>
        <taxon>Pseudomonadati</taxon>
        <taxon>Pseudomonadota</taxon>
        <taxon>Gammaproteobacteria</taxon>
        <taxon>Chromatiales</taxon>
        <taxon>Ectothiorhodospiraceae</taxon>
        <taxon>Thioalkalivibrio</taxon>
    </lineage>
</organism>
<dbReference type="eggNOG" id="ENOG5031EJ3">
    <property type="taxonomic scope" value="Bacteria"/>
</dbReference>
<evidence type="ECO:0000256" key="1">
    <source>
        <dbReference type="SAM" id="Phobius"/>
    </source>
</evidence>
<gene>
    <name evidence="2" type="ordered locus">TVNIR_1628</name>
</gene>
<keyword evidence="1" id="KW-0472">Membrane</keyword>
<proteinExistence type="predicted"/>
<feature type="transmembrane region" description="Helical" evidence="1">
    <location>
        <begin position="67"/>
        <end position="91"/>
    </location>
</feature>
<name>L0DUM2_THIND</name>
<feature type="transmembrane region" description="Helical" evidence="1">
    <location>
        <begin position="106"/>
        <end position="129"/>
    </location>
</feature>
<sequence>MVADYGLPGWDTRSRPMESAQSQKPELNLIERIAVSILRRQNGRDQPEVHRWPAQELVQIRRLERSAVLLAALSGMISGALIGGLEVWLNFTMPDASESWGRWIEYWIIFLAGSVLVSVVEILFLYWVVLRRVARITSIAGLRLSEQEIDQVIAIGLSRSALDLPDPREPIYGIDPYARVPRWRLVGYAILYRLKIGATSFIARVLLRRVLARAAVRAFIPLIAILIYAIWNAIIIGWVMRASRVRAAGPLAVEELGQRLQAERTQLDEPTRRLFLEAVAEAIQSGGTAHPNLQLLLGRLFRELAITPDSLTLDWGSHRDAVADLATEVQDLLLALITVTTILDGRARRAQKRFLKSLHAACGRRYDARSTAAVYHDFFQGQGIGPLRKEG</sequence>
<protein>
    <submittedName>
        <fullName evidence="2">Uncharacterized protein</fullName>
    </submittedName>
</protein>
<dbReference type="EMBL" id="CP003989">
    <property type="protein sequence ID" value="AGA33294.1"/>
    <property type="molecule type" value="Genomic_DNA"/>
</dbReference>
<dbReference type="STRING" id="1255043.TVNIR_1628"/>
<evidence type="ECO:0000313" key="3">
    <source>
        <dbReference type="Proteomes" id="UP000010809"/>
    </source>
</evidence>
<dbReference type="NCBIfam" id="NF047767">
    <property type="entry name" value="LBF_2804_fam"/>
    <property type="match status" value="1"/>
</dbReference>
<keyword evidence="1" id="KW-1133">Transmembrane helix</keyword>
<keyword evidence="1" id="KW-0812">Transmembrane</keyword>
<dbReference type="Proteomes" id="UP000010809">
    <property type="component" value="Chromosome"/>
</dbReference>
<keyword evidence="3" id="KW-1185">Reference proteome</keyword>
<feature type="transmembrane region" description="Helical" evidence="1">
    <location>
        <begin position="219"/>
        <end position="240"/>
    </location>
</feature>
<evidence type="ECO:0000313" key="2">
    <source>
        <dbReference type="EMBL" id="AGA33294.1"/>
    </source>
</evidence>
<dbReference type="HOGENOM" id="CLU_741346_0_0_6"/>
<dbReference type="KEGG" id="tni:TVNIR_1628"/>
<dbReference type="PATRIC" id="fig|1255043.3.peg.1647"/>
<dbReference type="AlphaFoldDB" id="L0DUM2"/>